<dbReference type="InterPro" id="IPR015897">
    <property type="entry name" value="CHK_kinase-like"/>
</dbReference>
<proteinExistence type="predicted"/>
<evidence type="ECO:0000259" key="1">
    <source>
        <dbReference type="SMART" id="SM00587"/>
    </source>
</evidence>
<dbReference type="AlphaFoldDB" id="A0A336M177"/>
<sequence length="420" mass="48581">MAFNNDELVPPPWMTENFFAIALGKFEHDPKLKINSIEIKPATLVGDHFASIMFRVTAEYDIPKYKKFNEKRVMIVKTVPFGDGNKAEMLKNSPIFKTESKMYAQVLPEMERLLHAAGDNIKLCPKLIYQSYEPAPIIILEDISVDGYEMSGKPVDYETGLKIASTLAKFHATSMYINEKDMDLSNIFNESFVIANIPNTNLTFMDVGVMPNMELLLDELKSWPDNDLVVDKFIKMKGKLVKAMKDVYGRKNQSIYSVLNHSDFHFKNIMFRYEKERVESLQLLDFQCCLWATPAIDVNYLLYMMLNTEARERRQDVLLHYYNEFSSTLKKIGYLGRIPTLLDLNMELLINGAHENLMVFCMILFQFMDFSDVTDTDELFDLNKDKTDQAAKSRALFKHPRYQEILKRELPRLIGLGILG</sequence>
<dbReference type="PANTHER" id="PTHR11012:SF12">
    <property type="entry name" value="CHK KINASE-LIKE DOMAIN-CONTAINING PROTEIN-RELATED"/>
    <property type="match status" value="1"/>
</dbReference>
<organism evidence="2">
    <name type="scientific">Culicoides sonorensis</name>
    <name type="common">Biting midge</name>
    <dbReference type="NCBI Taxonomy" id="179676"/>
    <lineage>
        <taxon>Eukaryota</taxon>
        <taxon>Metazoa</taxon>
        <taxon>Ecdysozoa</taxon>
        <taxon>Arthropoda</taxon>
        <taxon>Hexapoda</taxon>
        <taxon>Insecta</taxon>
        <taxon>Pterygota</taxon>
        <taxon>Neoptera</taxon>
        <taxon>Endopterygota</taxon>
        <taxon>Diptera</taxon>
        <taxon>Nematocera</taxon>
        <taxon>Chironomoidea</taxon>
        <taxon>Ceratopogonidae</taxon>
        <taxon>Ceratopogoninae</taxon>
        <taxon>Culicoides</taxon>
        <taxon>Monoculicoides</taxon>
    </lineage>
</organism>
<dbReference type="EMBL" id="UFQT01000397">
    <property type="protein sequence ID" value="SSX23982.1"/>
    <property type="molecule type" value="Genomic_DNA"/>
</dbReference>
<dbReference type="Pfam" id="PF02958">
    <property type="entry name" value="EcKL"/>
    <property type="match status" value="1"/>
</dbReference>
<dbReference type="PANTHER" id="PTHR11012">
    <property type="entry name" value="PROTEIN KINASE-LIKE DOMAIN-CONTAINING"/>
    <property type="match status" value="1"/>
</dbReference>
<dbReference type="SMART" id="SM00587">
    <property type="entry name" value="CHK"/>
    <property type="match status" value="1"/>
</dbReference>
<dbReference type="Gene3D" id="3.90.1200.10">
    <property type="match status" value="1"/>
</dbReference>
<feature type="domain" description="CHK kinase-like" evidence="1">
    <location>
        <begin position="138"/>
        <end position="331"/>
    </location>
</feature>
<dbReference type="SUPFAM" id="SSF56112">
    <property type="entry name" value="Protein kinase-like (PK-like)"/>
    <property type="match status" value="1"/>
</dbReference>
<evidence type="ECO:0000313" key="2">
    <source>
        <dbReference type="EMBL" id="SSX23982.1"/>
    </source>
</evidence>
<reference evidence="2" key="1">
    <citation type="submission" date="2018-07" db="EMBL/GenBank/DDBJ databases">
        <authorList>
            <person name="Quirk P.G."/>
            <person name="Krulwich T.A."/>
        </authorList>
    </citation>
    <scope>NUCLEOTIDE SEQUENCE</scope>
</reference>
<dbReference type="InterPro" id="IPR011009">
    <property type="entry name" value="Kinase-like_dom_sf"/>
</dbReference>
<gene>
    <name evidence="2" type="primary">CSON009903</name>
</gene>
<protein>
    <submittedName>
        <fullName evidence="2">CSON009903 protein</fullName>
    </submittedName>
</protein>
<name>A0A336M177_CULSO</name>
<dbReference type="OMA" id="YYVLGHC"/>
<dbReference type="VEuPathDB" id="VectorBase:CSON009903"/>
<dbReference type="InterPro" id="IPR004119">
    <property type="entry name" value="EcKL"/>
</dbReference>
<accession>A0A336M177</accession>